<feature type="domain" description="SPX" evidence="8">
    <location>
        <begin position="1"/>
        <end position="329"/>
    </location>
</feature>
<comment type="similarity">
    <text evidence="2">Belongs to the SYG1 (TC 2.A.94) family.</text>
</comment>
<feature type="transmembrane region" description="Helical" evidence="6">
    <location>
        <begin position="591"/>
        <end position="611"/>
    </location>
</feature>
<comment type="subcellular location">
    <subcellularLocation>
        <location evidence="1">Membrane</location>
        <topology evidence="1">Multi-pass membrane protein</topology>
    </subcellularLocation>
</comment>
<accession>A0ABP0Y8D4</accession>
<reference evidence="9 10" key="1">
    <citation type="submission" date="2024-03" db="EMBL/GenBank/DDBJ databases">
        <authorList>
            <person name="Gkanogiannis A."/>
            <person name="Becerra Lopez-Lavalle L."/>
        </authorList>
    </citation>
    <scope>NUCLEOTIDE SEQUENCE [LARGE SCALE GENOMIC DNA]</scope>
</reference>
<gene>
    <name evidence="9" type="ORF">CITCOLO1_LOCUS8599</name>
</gene>
<evidence type="ECO:0000256" key="6">
    <source>
        <dbReference type="SAM" id="Phobius"/>
    </source>
</evidence>
<dbReference type="Pfam" id="PF03124">
    <property type="entry name" value="EXS"/>
    <property type="match status" value="1"/>
</dbReference>
<dbReference type="Pfam" id="PF03105">
    <property type="entry name" value="SPX"/>
    <property type="match status" value="1"/>
</dbReference>
<feature type="transmembrane region" description="Helical" evidence="6">
    <location>
        <begin position="465"/>
        <end position="485"/>
    </location>
</feature>
<feature type="transmembrane region" description="Helical" evidence="6">
    <location>
        <begin position="505"/>
        <end position="525"/>
    </location>
</feature>
<dbReference type="EMBL" id="OZ021737">
    <property type="protein sequence ID" value="CAK9316729.1"/>
    <property type="molecule type" value="Genomic_DNA"/>
</dbReference>
<evidence type="ECO:0000256" key="5">
    <source>
        <dbReference type="ARBA" id="ARBA00023136"/>
    </source>
</evidence>
<dbReference type="InterPro" id="IPR004342">
    <property type="entry name" value="EXS_C"/>
</dbReference>
<feature type="transmembrane region" description="Helical" evidence="6">
    <location>
        <begin position="699"/>
        <end position="721"/>
    </location>
</feature>
<feature type="transmembrane region" description="Helical" evidence="6">
    <location>
        <begin position="423"/>
        <end position="444"/>
    </location>
</feature>
<evidence type="ECO:0000256" key="1">
    <source>
        <dbReference type="ARBA" id="ARBA00004141"/>
    </source>
</evidence>
<feature type="transmembrane region" description="Helical" evidence="6">
    <location>
        <begin position="380"/>
        <end position="403"/>
    </location>
</feature>
<feature type="domain" description="EXS" evidence="7">
    <location>
        <begin position="588"/>
        <end position="782"/>
    </location>
</feature>
<evidence type="ECO:0000256" key="2">
    <source>
        <dbReference type="ARBA" id="ARBA00009665"/>
    </source>
</evidence>
<evidence type="ECO:0000313" key="10">
    <source>
        <dbReference type="Proteomes" id="UP001642487"/>
    </source>
</evidence>
<dbReference type="InterPro" id="IPR004331">
    <property type="entry name" value="SPX_dom"/>
</dbReference>
<dbReference type="PROSITE" id="PS51380">
    <property type="entry name" value="EXS"/>
    <property type="match status" value="1"/>
</dbReference>
<dbReference type="Proteomes" id="UP001642487">
    <property type="component" value="Chromosome 3"/>
</dbReference>
<name>A0ABP0Y8D4_9ROSI</name>
<protein>
    <submittedName>
        <fullName evidence="9">Uncharacterized protein</fullName>
    </submittedName>
</protein>
<feature type="transmembrane region" description="Helical" evidence="6">
    <location>
        <begin position="652"/>
        <end position="670"/>
    </location>
</feature>
<evidence type="ECO:0000259" key="7">
    <source>
        <dbReference type="PROSITE" id="PS51380"/>
    </source>
</evidence>
<feature type="transmembrane region" description="Helical" evidence="6">
    <location>
        <begin position="623"/>
        <end position="640"/>
    </location>
</feature>
<evidence type="ECO:0000313" key="9">
    <source>
        <dbReference type="EMBL" id="CAK9316729.1"/>
    </source>
</evidence>
<evidence type="ECO:0000259" key="8">
    <source>
        <dbReference type="PROSITE" id="PS51382"/>
    </source>
</evidence>
<organism evidence="9 10">
    <name type="scientific">Citrullus colocynthis</name>
    <name type="common">colocynth</name>
    <dbReference type="NCBI Taxonomy" id="252529"/>
    <lineage>
        <taxon>Eukaryota</taxon>
        <taxon>Viridiplantae</taxon>
        <taxon>Streptophyta</taxon>
        <taxon>Embryophyta</taxon>
        <taxon>Tracheophyta</taxon>
        <taxon>Spermatophyta</taxon>
        <taxon>Magnoliopsida</taxon>
        <taxon>eudicotyledons</taxon>
        <taxon>Gunneridae</taxon>
        <taxon>Pentapetalae</taxon>
        <taxon>rosids</taxon>
        <taxon>fabids</taxon>
        <taxon>Cucurbitales</taxon>
        <taxon>Cucurbitaceae</taxon>
        <taxon>Benincaseae</taxon>
        <taxon>Citrullus</taxon>
    </lineage>
</organism>
<dbReference type="PANTHER" id="PTHR10783">
    <property type="entry name" value="XENOTROPIC AND POLYTROPIC RETROVIRUS RECEPTOR 1-RELATED"/>
    <property type="match status" value="1"/>
</dbReference>
<keyword evidence="5 6" id="KW-0472">Membrane</keyword>
<keyword evidence="3 6" id="KW-0812">Transmembrane</keyword>
<sequence length="783" mass="90567">MKFENEFKKHMVPEWTDAYVDYNGLKRLLREISCEKQIKKSRGTFWRSKKKPTVNGKCNELTSQPRKCQIMKDIENQVGDIDRSQLHDHSHLSKSSSHRKFQEISEIEMTFLRKLDEELNKANSFYKENVEAVTKEASVLSKQMETLIALRRKMEISPLTERHDSHAEVSTIPLSTTLQTPCPSGSVHLDSVVEMDANNQREQKESNWGSELDQVHTEVSSSKHLEKVTTLENNQYPQEILKHVKVVDVFSSRKSTARDICKNFEEDDLDIDQDDRSKIEEQLKKAFAEFYQKLHSLKQYSFMNLSAFARIMKKYEKVSSKVAVKSFMEIVDNSYLGSSDEVADLMKMVEITFIKNFSNSNYTEAMKLLKPKTKREKHSVTFSSGFLSGCAVALFVATVLKIVSQKLMEREDGPHYMENIFPLYSLFGFVVLHMLMYAADLYFWRCCRVNYPFIFGSKRGTELGWQEVFLLGAGFAVLASASFLANLYLDRDPSTQKYRTEAEKVPLGTTALILLIAFCPFNILYKSSRFFFIHCILRCISAPLCKVKFPDYFLADQLTSQVQASRCIVLYICYYGLGEYSRKQNKCHTRGVYNTLSFIIAVIPFWLRFLQCIRRLLEEKDSMHGYNALKYLSTIVAVLIRTACELRKGATWMVLALISSAVAVLMNTYWDIVVDWGLLQKHSKNKYLRDRLLVSKKSVYFAAMILNILLRIAWIQLVLAFNLRSFQKVAATTLISCLEIIRRGLWNFFSLENEHLNNVNKYRSFKSVPLPFSYSDDDSEKDD</sequence>
<keyword evidence="10" id="KW-1185">Reference proteome</keyword>
<evidence type="ECO:0000256" key="3">
    <source>
        <dbReference type="ARBA" id="ARBA00022692"/>
    </source>
</evidence>
<proteinExistence type="inferred from homology"/>
<dbReference type="PROSITE" id="PS51382">
    <property type="entry name" value="SPX"/>
    <property type="match status" value="1"/>
</dbReference>
<dbReference type="PANTHER" id="PTHR10783:SF104">
    <property type="entry name" value="PHOSPHATE TRANSPORTER PHO1 HOMOLOG 10"/>
    <property type="match status" value="1"/>
</dbReference>
<evidence type="ECO:0000256" key="4">
    <source>
        <dbReference type="ARBA" id="ARBA00022989"/>
    </source>
</evidence>
<keyword evidence="4 6" id="KW-1133">Transmembrane helix</keyword>